<reference evidence="2 3" key="1">
    <citation type="journal article" date="2021" name="bioRxiv">
        <title>Unique metabolic strategies in Hadean analogues reveal hints for primordial physiology.</title>
        <authorList>
            <person name="Nobu M.K."/>
            <person name="Nakai R."/>
            <person name="Tamazawa S."/>
            <person name="Mori H."/>
            <person name="Toyoda A."/>
            <person name="Ijiri A."/>
            <person name="Suzuki S."/>
            <person name="Kurokawa K."/>
            <person name="Kamagata Y."/>
            <person name="Tamaki H."/>
        </authorList>
    </citation>
    <scope>NUCLEOTIDE SEQUENCE [LARGE SCALE GENOMIC DNA]</scope>
    <source>
        <strain evidence="2">BS525</strain>
    </source>
</reference>
<protein>
    <submittedName>
        <fullName evidence="2">Uncharacterized protein</fullName>
    </submittedName>
</protein>
<dbReference type="EMBL" id="QLTW01000352">
    <property type="protein sequence ID" value="MBT9146158.1"/>
    <property type="molecule type" value="Genomic_DNA"/>
</dbReference>
<dbReference type="Proteomes" id="UP000811545">
    <property type="component" value="Unassembled WGS sequence"/>
</dbReference>
<feature type="region of interest" description="Disordered" evidence="1">
    <location>
        <begin position="62"/>
        <end position="84"/>
    </location>
</feature>
<evidence type="ECO:0000313" key="2">
    <source>
        <dbReference type="EMBL" id="MBT9146158.1"/>
    </source>
</evidence>
<organism evidence="2 3">
    <name type="scientific">Psychracetigena formicireducens</name>
    <dbReference type="NCBI Taxonomy" id="2986056"/>
    <lineage>
        <taxon>Bacteria</taxon>
        <taxon>Bacillati</taxon>
        <taxon>Candidatus Lithacetigenota</taxon>
        <taxon>Candidatus Psychracetigena</taxon>
    </lineage>
</organism>
<comment type="caution">
    <text evidence="2">The sequence shown here is derived from an EMBL/GenBank/DDBJ whole genome shotgun (WGS) entry which is preliminary data.</text>
</comment>
<accession>A0A9E2F808</accession>
<evidence type="ECO:0000313" key="3">
    <source>
        <dbReference type="Proteomes" id="UP000811545"/>
    </source>
</evidence>
<name>A0A9E2F808_PSYF1</name>
<sequence>METPPNTVDSIIFQLPMPVNMRIKAPIRIARADVSPIEPGIKPKNASENDGKASKLPNAALANGVAPENPSTTPSPVDRPEIQTTSPDIFVGYAKNRKALAIKAGFQTFMPVPPNTSLQIITENIVANEIIHKGTSTGEIRGISIPVTRNPSLTSCLRICAKANSTARPET</sequence>
<evidence type="ECO:0000256" key="1">
    <source>
        <dbReference type="SAM" id="MobiDB-lite"/>
    </source>
</evidence>
<gene>
    <name evidence="2" type="ORF">DDT42_02040</name>
</gene>
<dbReference type="AlphaFoldDB" id="A0A9E2F808"/>
<proteinExistence type="predicted"/>